<evidence type="ECO:0000313" key="3">
    <source>
        <dbReference type="Proteomes" id="UP000676565"/>
    </source>
</evidence>
<proteinExistence type="predicted"/>
<dbReference type="RefSeq" id="WP_210651470.1">
    <property type="nucleotide sequence ID" value="NZ_JAGKQQ010000001.1"/>
</dbReference>
<dbReference type="Proteomes" id="UP000676565">
    <property type="component" value="Unassembled WGS sequence"/>
</dbReference>
<name>A0ABS5BJ53_9BACT</name>
<organism evidence="2 3">
    <name type="scientific">Gemmata palustris</name>
    <dbReference type="NCBI Taxonomy" id="2822762"/>
    <lineage>
        <taxon>Bacteria</taxon>
        <taxon>Pseudomonadati</taxon>
        <taxon>Planctomycetota</taxon>
        <taxon>Planctomycetia</taxon>
        <taxon>Gemmatales</taxon>
        <taxon>Gemmataceae</taxon>
        <taxon>Gemmata</taxon>
    </lineage>
</organism>
<sequence length="403" mass="46040">MSNSNGLRFPSPTELLKAWNESFQSKYMTALNLRSEWKNASTRISFGKWRNLSCLPEMLHLAWVGEWRDILFSGRGYFKTVADLRTLAFAVRETQSWEPLGRELDRAPKDFLLLELPEVIPAHYYLKAIPSVFDFCEASGMSQSEVLYEANSLRISDFVLRINKSVQQNRLNEETCEWIGKLLRYEPIHDPQPDEPYYQFAELNHLPRWRRDLLQFCRDAVLELAFRGYVADPLPTLYADDLLIDLVNDLVFRANEADRHSRASQSGLHSEAEGGTAEASQELTVDLREPQEEERKGLGNLPSTGQIVWADIFGIYRIEDYQLVLIETSSGIPITPGEKRALEALMSAGKDGLRLKGLAAPWTSFRSHVSRIKAKLKDDNIRDCIRTPEDPGPFQGEGYAIWP</sequence>
<feature type="region of interest" description="Disordered" evidence="1">
    <location>
        <begin position="262"/>
        <end position="283"/>
    </location>
</feature>
<accession>A0ABS5BJ53</accession>
<evidence type="ECO:0008006" key="4">
    <source>
        <dbReference type="Google" id="ProtNLM"/>
    </source>
</evidence>
<evidence type="ECO:0000313" key="2">
    <source>
        <dbReference type="EMBL" id="MBP3953733.1"/>
    </source>
</evidence>
<comment type="caution">
    <text evidence="2">The sequence shown here is derived from an EMBL/GenBank/DDBJ whole genome shotgun (WGS) entry which is preliminary data.</text>
</comment>
<keyword evidence="3" id="KW-1185">Reference proteome</keyword>
<reference evidence="2 3" key="1">
    <citation type="submission" date="2021-04" db="EMBL/GenBank/DDBJ databases">
        <authorList>
            <person name="Ivanova A."/>
        </authorList>
    </citation>
    <scope>NUCLEOTIDE SEQUENCE [LARGE SCALE GENOMIC DNA]</scope>
    <source>
        <strain evidence="2 3">G18</strain>
    </source>
</reference>
<gene>
    <name evidence="2" type="ORF">J8F10_00260</name>
</gene>
<protein>
    <recommendedName>
        <fullName evidence="4">OmpR/PhoB-type domain-containing protein</fullName>
    </recommendedName>
</protein>
<dbReference type="EMBL" id="JAGKQQ010000001">
    <property type="protein sequence ID" value="MBP3953733.1"/>
    <property type="molecule type" value="Genomic_DNA"/>
</dbReference>
<evidence type="ECO:0000256" key="1">
    <source>
        <dbReference type="SAM" id="MobiDB-lite"/>
    </source>
</evidence>